<reference evidence="2 3" key="1">
    <citation type="journal article" date="2018" name="Nat. Biotechnol.">
        <title>A standardized bacterial taxonomy based on genome phylogeny substantially revises the tree of life.</title>
        <authorList>
            <person name="Parks D.H."/>
            <person name="Chuvochina M."/>
            <person name="Waite D.W."/>
            <person name="Rinke C."/>
            <person name="Skarshewski A."/>
            <person name="Chaumeil P.A."/>
            <person name="Hugenholtz P."/>
        </authorList>
    </citation>
    <scope>NUCLEOTIDE SEQUENCE [LARGE SCALE GENOMIC DNA]</scope>
    <source>
        <strain evidence="2">UBA11978</strain>
    </source>
</reference>
<comment type="caution">
    <text evidence="2">The sequence shown here is derived from an EMBL/GenBank/DDBJ whole genome shotgun (WGS) entry which is preliminary data.</text>
</comment>
<evidence type="ECO:0000313" key="3">
    <source>
        <dbReference type="Proteomes" id="UP000263517"/>
    </source>
</evidence>
<gene>
    <name evidence="2" type="ORF">DCW74_08010</name>
</gene>
<protein>
    <submittedName>
        <fullName evidence="2">Uncharacterized protein</fullName>
    </submittedName>
</protein>
<evidence type="ECO:0000256" key="1">
    <source>
        <dbReference type="SAM" id="Coils"/>
    </source>
</evidence>
<feature type="non-terminal residue" evidence="2">
    <location>
        <position position="1"/>
    </location>
</feature>
<organism evidence="2 3">
    <name type="scientific">Alteromonas australica</name>
    <dbReference type="NCBI Taxonomy" id="589873"/>
    <lineage>
        <taxon>Bacteria</taxon>
        <taxon>Pseudomonadati</taxon>
        <taxon>Pseudomonadota</taxon>
        <taxon>Gammaproteobacteria</taxon>
        <taxon>Alteromonadales</taxon>
        <taxon>Alteromonadaceae</taxon>
        <taxon>Alteromonas/Salinimonas group</taxon>
        <taxon>Alteromonas</taxon>
    </lineage>
</organism>
<keyword evidence="1" id="KW-0175">Coiled coil</keyword>
<dbReference type="Proteomes" id="UP000263517">
    <property type="component" value="Unassembled WGS sequence"/>
</dbReference>
<feature type="coiled-coil region" evidence="1">
    <location>
        <begin position="258"/>
        <end position="285"/>
    </location>
</feature>
<sequence>AFVNFLNNAIAPFLPAINEATKALAEFFAARQTGMDLDRIIDEHSLADQVTSLEELEKLQKLLNEEVETYENLTHHGRSGKVNKERLKELKDTLPVLEARKQAIEEENEATQRALDLESKKGNLKSERTSGADSIKLEEQLLNELKAVEDANKSELQLLQDQKNARLAILESMYEDEKNLTKEKLDEKNAMKMAIEADYLAQSRELAQTEEQAKIDAAVTESETLKELLDEKLISQEEYQAKLKEIIAAYSPESVDPEALEEKNQAELESLNEKLENQLISYEDYFTKLGALSKKDSADKKKKTELENFWSESSVKSQIDDGTALLSALGNNSKTAHKIKQGLAAGNTVMTTAENIAEQFPNPAGMASAALVGATQLATIMSSTPDGGGTITTPSATANEAPVENYSDQGTSVTDISGDDISTQRMIIEFSDEAVEVVGRHIKKAESERRI</sequence>
<dbReference type="EMBL" id="DNAN01000276">
    <property type="protein sequence ID" value="HAW75663.1"/>
    <property type="molecule type" value="Genomic_DNA"/>
</dbReference>
<evidence type="ECO:0000313" key="2">
    <source>
        <dbReference type="EMBL" id="HAW75663.1"/>
    </source>
</evidence>
<dbReference type="AlphaFoldDB" id="A0A350P2Z6"/>
<proteinExistence type="predicted"/>
<name>A0A350P2Z6_9ALTE</name>
<accession>A0A350P2Z6</accession>
<feature type="coiled-coil region" evidence="1">
    <location>
        <begin position="46"/>
        <end position="162"/>
    </location>
</feature>